<accession>W7D629</accession>
<sequence length="83" mass="9305">MGSIANYLILETFFFFVVGFLLILAIGFEFCVCVCLKGEYEVSNKHLAEKRTFCNILINQARLRGLLGDIAILLLDGSGKRED</sequence>
<dbReference type="AlphaFoldDB" id="W7D629"/>
<keyword evidence="1" id="KW-0472">Membrane</keyword>
<evidence type="ECO:0000313" key="2">
    <source>
        <dbReference type="EMBL" id="EUJ44677.1"/>
    </source>
</evidence>
<keyword evidence="1" id="KW-1133">Transmembrane helix</keyword>
<gene>
    <name evidence="2" type="ORF">MCOL2_19656</name>
</gene>
<organism evidence="2 3">
    <name type="scientific">Listeria fleischmannii FSL S10-1203</name>
    <dbReference type="NCBI Taxonomy" id="1265822"/>
    <lineage>
        <taxon>Bacteria</taxon>
        <taxon>Bacillati</taxon>
        <taxon>Bacillota</taxon>
        <taxon>Bacilli</taxon>
        <taxon>Bacillales</taxon>
        <taxon>Listeriaceae</taxon>
        <taxon>Listeria</taxon>
    </lineage>
</organism>
<comment type="caution">
    <text evidence="2">The sequence shown here is derived from an EMBL/GenBank/DDBJ whole genome shotgun (WGS) entry which is preliminary data.</text>
</comment>
<protein>
    <submittedName>
        <fullName evidence="2">Uncharacterized protein</fullName>
    </submittedName>
</protein>
<dbReference type="Proteomes" id="UP000019241">
    <property type="component" value="Unassembled WGS sequence"/>
</dbReference>
<evidence type="ECO:0000313" key="3">
    <source>
        <dbReference type="Proteomes" id="UP000019241"/>
    </source>
</evidence>
<feature type="transmembrane region" description="Helical" evidence="1">
    <location>
        <begin position="12"/>
        <end position="36"/>
    </location>
</feature>
<name>W7D629_9LIST</name>
<evidence type="ECO:0000256" key="1">
    <source>
        <dbReference type="SAM" id="Phobius"/>
    </source>
</evidence>
<proteinExistence type="predicted"/>
<keyword evidence="1" id="KW-0812">Transmembrane</keyword>
<dbReference type="EMBL" id="AODM01000082">
    <property type="protein sequence ID" value="EUJ44677.1"/>
    <property type="molecule type" value="Genomic_DNA"/>
</dbReference>
<reference evidence="2 3" key="1">
    <citation type="submission" date="2012-12" db="EMBL/GenBank/DDBJ databases">
        <title>Novel taxa of Listeriaceae from agricultural environments in the United States.</title>
        <authorList>
            <person name="den Bakker H.C."/>
            <person name="Allred A."/>
            <person name="Warchocki S."/>
            <person name="Wright E.M."/>
            <person name="Burrell A."/>
            <person name="Nightingale K.K."/>
            <person name="Kephart D."/>
            <person name="Wiedmann M."/>
        </authorList>
    </citation>
    <scope>NUCLEOTIDE SEQUENCE [LARGE SCALE GENOMIC DNA]</scope>
    <source>
        <strain evidence="2 3">FSL S10-1203</strain>
    </source>
</reference>